<dbReference type="HOGENOM" id="CLU_030066_1_2_1"/>
<dbReference type="Gene3D" id="2.60.120.260">
    <property type="entry name" value="Galactose-binding domain-like"/>
    <property type="match status" value="1"/>
</dbReference>
<dbReference type="SUPFAM" id="SSF49785">
    <property type="entry name" value="Galactose-binding domain-like"/>
    <property type="match status" value="1"/>
</dbReference>
<dbReference type="EMBL" id="DS469988">
    <property type="protein sequence ID" value="EDO30743.1"/>
    <property type="molecule type" value="Genomic_DNA"/>
</dbReference>
<name>A7SZX6_NEMVE</name>
<reference evidence="3 4" key="1">
    <citation type="journal article" date="2007" name="Science">
        <title>Sea anemone genome reveals ancestral eumetazoan gene repertoire and genomic organization.</title>
        <authorList>
            <person name="Putnam N.H."/>
            <person name="Srivastava M."/>
            <person name="Hellsten U."/>
            <person name="Dirks B."/>
            <person name="Chapman J."/>
            <person name="Salamov A."/>
            <person name="Terry A."/>
            <person name="Shapiro H."/>
            <person name="Lindquist E."/>
            <person name="Kapitonov V.V."/>
            <person name="Jurka J."/>
            <person name="Genikhovich G."/>
            <person name="Grigoriev I.V."/>
            <person name="Lucas S.M."/>
            <person name="Steele R.E."/>
            <person name="Finnerty J.R."/>
            <person name="Technau U."/>
            <person name="Martindale M.Q."/>
            <person name="Rokhsar D.S."/>
        </authorList>
    </citation>
    <scope>NUCLEOTIDE SEQUENCE [LARGE SCALE GENOMIC DNA]</scope>
    <source>
        <strain evidence="4">CH2 X CH6</strain>
    </source>
</reference>
<dbReference type="OMA" id="WENSAGF"/>
<dbReference type="PROSITE" id="PS50022">
    <property type="entry name" value="FA58C_3"/>
    <property type="match status" value="1"/>
</dbReference>
<dbReference type="Pfam" id="PF00754">
    <property type="entry name" value="F5_F8_type_C"/>
    <property type="match status" value="1"/>
</dbReference>
<dbReference type="PANTHER" id="PTHR24543">
    <property type="entry name" value="MULTICOPPER OXIDASE-RELATED"/>
    <property type="match status" value="1"/>
</dbReference>
<dbReference type="PROSITE" id="PS01285">
    <property type="entry name" value="FA58C_1"/>
    <property type="match status" value="1"/>
</dbReference>
<dbReference type="KEGG" id="nve:5501564"/>
<dbReference type="AlphaFoldDB" id="A7SZX6"/>
<dbReference type="PhylomeDB" id="A7SZX6"/>
<dbReference type="FunFam" id="2.60.120.260:FF:000002">
    <property type="entry name" value="Coagulation factor VIII"/>
    <property type="match status" value="1"/>
</dbReference>
<dbReference type="CDD" id="cd00057">
    <property type="entry name" value="FA58C"/>
    <property type="match status" value="1"/>
</dbReference>
<sequence>MIIELFADCQEKALGMESGAIGDSAITASSINHDLNYVPRYARLNAPSSANNGWIAGPKAADEYLQVDLGRVVAVTKVATQGRRNAPMWMKTYNIGYSTDLSTWHVYREGGNAQSPHKVFTGNSDQHTVVYGSFEEPIHARGIRFIAQSWEWHISFRVEIYGRCDI</sequence>
<accession>A7SZX6</accession>
<keyword evidence="4" id="KW-1185">Reference proteome</keyword>
<proteinExistence type="predicted"/>
<evidence type="ECO:0000259" key="2">
    <source>
        <dbReference type="PROSITE" id="PS50022"/>
    </source>
</evidence>
<evidence type="ECO:0000313" key="3">
    <source>
        <dbReference type="EMBL" id="EDO30743.1"/>
    </source>
</evidence>
<evidence type="ECO:0000256" key="1">
    <source>
        <dbReference type="ARBA" id="ARBA00023157"/>
    </source>
</evidence>
<dbReference type="InterPro" id="IPR000421">
    <property type="entry name" value="FA58C"/>
</dbReference>
<dbReference type="SMART" id="SM00231">
    <property type="entry name" value="FA58C"/>
    <property type="match status" value="1"/>
</dbReference>
<protein>
    <recommendedName>
        <fullName evidence="2">F5/8 type C domain-containing protein</fullName>
    </recommendedName>
</protein>
<keyword evidence="1" id="KW-1015">Disulfide bond</keyword>
<dbReference type="InParanoid" id="A7SZX6"/>
<gene>
    <name evidence="3" type="ORF">NEMVEDRAFT_v1g139640</name>
</gene>
<evidence type="ECO:0000313" key="4">
    <source>
        <dbReference type="Proteomes" id="UP000001593"/>
    </source>
</evidence>
<feature type="domain" description="F5/8 type C" evidence="2">
    <location>
        <begin position="9"/>
        <end position="163"/>
    </location>
</feature>
<dbReference type="PANTHER" id="PTHR24543:SF291">
    <property type="entry name" value="SMOKE ALARM, ISOFORM D"/>
    <property type="match status" value="1"/>
</dbReference>
<organism evidence="3 4">
    <name type="scientific">Nematostella vectensis</name>
    <name type="common">Starlet sea anemone</name>
    <dbReference type="NCBI Taxonomy" id="45351"/>
    <lineage>
        <taxon>Eukaryota</taxon>
        <taxon>Metazoa</taxon>
        <taxon>Cnidaria</taxon>
        <taxon>Anthozoa</taxon>
        <taxon>Hexacorallia</taxon>
        <taxon>Actiniaria</taxon>
        <taxon>Edwardsiidae</taxon>
        <taxon>Nematostella</taxon>
    </lineage>
</organism>
<dbReference type="Proteomes" id="UP000001593">
    <property type="component" value="Unassembled WGS sequence"/>
</dbReference>
<dbReference type="InterPro" id="IPR008979">
    <property type="entry name" value="Galactose-bd-like_sf"/>
</dbReference>